<comment type="caution">
    <text evidence="3">The sequence shown here is derived from an EMBL/GenBank/DDBJ whole genome shotgun (WGS) entry which is preliminary data.</text>
</comment>
<protein>
    <recommendedName>
        <fullName evidence="5">Circadian oscillating COP23 family protein</fullName>
    </recommendedName>
</protein>
<reference evidence="3" key="1">
    <citation type="submission" date="2020-10" db="EMBL/GenBank/DDBJ databases">
        <authorList>
            <person name="Castelo-Branco R."/>
            <person name="Eusebio N."/>
            <person name="Adriana R."/>
            <person name="Vieira A."/>
            <person name="Brugerolle De Fraissinette N."/>
            <person name="Rezende De Castro R."/>
            <person name="Schneider M.P."/>
            <person name="Vasconcelos V."/>
            <person name="Leao P.N."/>
        </authorList>
    </citation>
    <scope>NUCLEOTIDE SEQUENCE</scope>
    <source>
        <strain evidence="3">LEGE 06105</strain>
    </source>
</reference>
<feature type="chain" id="PRO_5035308143" description="Circadian oscillating COP23 family protein" evidence="2">
    <location>
        <begin position="28"/>
        <end position="265"/>
    </location>
</feature>
<dbReference type="AlphaFoldDB" id="A0A8J7FMB3"/>
<evidence type="ECO:0000256" key="1">
    <source>
        <dbReference type="SAM" id="MobiDB-lite"/>
    </source>
</evidence>
<feature type="region of interest" description="Disordered" evidence="1">
    <location>
        <begin position="40"/>
        <end position="69"/>
    </location>
</feature>
<keyword evidence="2" id="KW-0732">Signal</keyword>
<dbReference type="EMBL" id="JADEWL010000135">
    <property type="protein sequence ID" value="MBE9216056.1"/>
    <property type="molecule type" value="Genomic_DNA"/>
</dbReference>
<dbReference type="RefSeq" id="WP_193924417.1">
    <property type="nucleotide sequence ID" value="NZ_JADEWL010000135.1"/>
</dbReference>
<feature type="compositionally biased region" description="Polar residues" evidence="1">
    <location>
        <begin position="245"/>
        <end position="258"/>
    </location>
</feature>
<feature type="signal peptide" evidence="2">
    <location>
        <begin position="1"/>
        <end position="27"/>
    </location>
</feature>
<keyword evidence="4" id="KW-1185">Reference proteome</keyword>
<dbReference type="InterPro" id="IPR025478">
    <property type="entry name" value="COP23"/>
</dbReference>
<feature type="region of interest" description="Disordered" evidence="1">
    <location>
        <begin position="244"/>
        <end position="265"/>
    </location>
</feature>
<dbReference type="Pfam" id="PF14218">
    <property type="entry name" value="COP23"/>
    <property type="match status" value="1"/>
</dbReference>
<evidence type="ECO:0000256" key="2">
    <source>
        <dbReference type="SAM" id="SignalP"/>
    </source>
</evidence>
<sequence length="265" mass="28495">MSSRPFKLVFLSSLALSVLFANTPAMAQYDSSNDAIVVPTTGSSGTSTTTRTSTPTGTSTTTSTSSSSQTVDSATRFSCQMDNGSYTVMYSPQSQSSQYFAWATPQTLGGGWDAQKRCATIAQRLETYRPQGLLELRTSTLNGYDVLCVTTEANPACQLVLTVPPGRDAYQVRNDVFQNLISADSGQQTIGVNTYRGGGLEDAVNLGRTLLGNGKQVVSKDAIQLKPFLDKKDGGSAQLMRNVKKTNPQTRPSQSGTRLNPDRFR</sequence>
<organism evidence="3 4">
    <name type="scientific">Plectonema cf. radiosum LEGE 06105</name>
    <dbReference type="NCBI Taxonomy" id="945769"/>
    <lineage>
        <taxon>Bacteria</taxon>
        <taxon>Bacillati</taxon>
        <taxon>Cyanobacteriota</taxon>
        <taxon>Cyanophyceae</taxon>
        <taxon>Oscillatoriophycideae</taxon>
        <taxon>Oscillatoriales</taxon>
        <taxon>Microcoleaceae</taxon>
        <taxon>Plectonema</taxon>
    </lineage>
</organism>
<name>A0A8J7FMB3_9CYAN</name>
<evidence type="ECO:0008006" key="5">
    <source>
        <dbReference type="Google" id="ProtNLM"/>
    </source>
</evidence>
<gene>
    <name evidence="3" type="ORF">IQ247_25910</name>
</gene>
<accession>A0A8J7FMB3</accession>
<evidence type="ECO:0000313" key="3">
    <source>
        <dbReference type="EMBL" id="MBE9216056.1"/>
    </source>
</evidence>
<evidence type="ECO:0000313" key="4">
    <source>
        <dbReference type="Proteomes" id="UP000620559"/>
    </source>
</evidence>
<proteinExistence type="predicted"/>
<dbReference type="Proteomes" id="UP000620559">
    <property type="component" value="Unassembled WGS sequence"/>
</dbReference>